<dbReference type="AlphaFoldDB" id="A0A8S1YC15"/>
<proteinExistence type="predicted"/>
<accession>A0A8S1YC15</accession>
<sequence>MITYEELNKHKREISLQGNNIENVILLKINCIDQKETKNIGSYLKKQLYIVFYNDNDGTKMGRMMNGIK</sequence>
<evidence type="ECO:0000313" key="1">
    <source>
        <dbReference type="EMBL" id="CAD8210327.1"/>
    </source>
</evidence>
<evidence type="ECO:0000313" key="2">
    <source>
        <dbReference type="Proteomes" id="UP000683925"/>
    </source>
</evidence>
<keyword evidence="2" id="KW-1185">Reference proteome</keyword>
<dbReference type="Proteomes" id="UP000683925">
    <property type="component" value="Unassembled WGS sequence"/>
</dbReference>
<dbReference type="EMBL" id="CAJJDP010000152">
    <property type="protein sequence ID" value="CAD8210327.1"/>
    <property type="molecule type" value="Genomic_DNA"/>
</dbReference>
<reference evidence="1" key="1">
    <citation type="submission" date="2021-01" db="EMBL/GenBank/DDBJ databases">
        <authorList>
            <consortium name="Genoscope - CEA"/>
            <person name="William W."/>
        </authorList>
    </citation>
    <scope>NUCLEOTIDE SEQUENCE</scope>
</reference>
<comment type="caution">
    <text evidence="1">The sequence shown here is derived from an EMBL/GenBank/DDBJ whole genome shotgun (WGS) entry which is preliminary data.</text>
</comment>
<organism evidence="1 2">
    <name type="scientific">Paramecium octaurelia</name>
    <dbReference type="NCBI Taxonomy" id="43137"/>
    <lineage>
        <taxon>Eukaryota</taxon>
        <taxon>Sar</taxon>
        <taxon>Alveolata</taxon>
        <taxon>Ciliophora</taxon>
        <taxon>Intramacronucleata</taxon>
        <taxon>Oligohymenophorea</taxon>
        <taxon>Peniculida</taxon>
        <taxon>Parameciidae</taxon>
        <taxon>Paramecium</taxon>
    </lineage>
</organism>
<name>A0A8S1YC15_PAROT</name>
<protein>
    <submittedName>
        <fullName evidence="1">Uncharacterized protein</fullName>
    </submittedName>
</protein>
<gene>
    <name evidence="1" type="ORF">POCTA_138.1.T1500113</name>
</gene>